<dbReference type="EMBL" id="JAUSQL010000001">
    <property type="protein sequence ID" value="MDP9833347.1"/>
    <property type="molecule type" value="Genomic_DNA"/>
</dbReference>
<dbReference type="CDD" id="cd07377">
    <property type="entry name" value="WHTH_GntR"/>
    <property type="match status" value="1"/>
</dbReference>
<dbReference type="PANTHER" id="PTHR43537">
    <property type="entry name" value="TRANSCRIPTIONAL REGULATOR, GNTR FAMILY"/>
    <property type="match status" value="1"/>
</dbReference>
<name>A0ABT9PKV1_9ACTO</name>
<dbReference type="InterPro" id="IPR036388">
    <property type="entry name" value="WH-like_DNA-bd_sf"/>
</dbReference>
<dbReference type="GO" id="GO:0003677">
    <property type="term" value="F:DNA binding"/>
    <property type="evidence" value="ECO:0007669"/>
    <property type="project" value="UniProtKB-KW"/>
</dbReference>
<dbReference type="Gene3D" id="1.20.120.530">
    <property type="entry name" value="GntR ligand-binding domain-like"/>
    <property type="match status" value="1"/>
</dbReference>
<dbReference type="PROSITE" id="PS50949">
    <property type="entry name" value="HTH_GNTR"/>
    <property type="match status" value="1"/>
</dbReference>
<reference evidence="5 6" key="1">
    <citation type="submission" date="2023-07" db="EMBL/GenBank/DDBJ databases">
        <title>Sequencing the genomes of 1000 actinobacteria strains.</title>
        <authorList>
            <person name="Klenk H.-P."/>
        </authorList>
    </citation>
    <scope>NUCLEOTIDE SEQUENCE [LARGE SCALE GENOMIC DNA]</scope>
    <source>
        <strain evidence="5 6">DSM 19515</strain>
    </source>
</reference>
<keyword evidence="3" id="KW-0804">Transcription</keyword>
<dbReference type="InterPro" id="IPR036390">
    <property type="entry name" value="WH_DNA-bd_sf"/>
</dbReference>
<gene>
    <name evidence="5" type="ORF">J2S45_002026</name>
</gene>
<comment type="caution">
    <text evidence="5">The sequence shown here is derived from an EMBL/GenBank/DDBJ whole genome shotgun (WGS) entry which is preliminary data.</text>
</comment>
<evidence type="ECO:0000259" key="4">
    <source>
        <dbReference type="PROSITE" id="PS50949"/>
    </source>
</evidence>
<dbReference type="Pfam" id="PF00392">
    <property type="entry name" value="GntR"/>
    <property type="match status" value="1"/>
</dbReference>
<dbReference type="InterPro" id="IPR011711">
    <property type="entry name" value="GntR_C"/>
</dbReference>
<dbReference type="PRINTS" id="PR00035">
    <property type="entry name" value="HTHGNTR"/>
</dbReference>
<proteinExistence type="predicted"/>
<dbReference type="InterPro" id="IPR008920">
    <property type="entry name" value="TF_FadR/GntR_C"/>
</dbReference>
<dbReference type="Pfam" id="PF07729">
    <property type="entry name" value="FCD"/>
    <property type="match status" value="1"/>
</dbReference>
<keyword evidence="6" id="KW-1185">Reference proteome</keyword>
<dbReference type="Proteomes" id="UP001230145">
    <property type="component" value="Unassembled WGS sequence"/>
</dbReference>
<evidence type="ECO:0000256" key="3">
    <source>
        <dbReference type="ARBA" id="ARBA00023163"/>
    </source>
</evidence>
<protein>
    <submittedName>
        <fullName evidence="5">DNA-binding GntR family transcriptional regulator</fullName>
    </submittedName>
</protein>
<accession>A0ABT9PKV1</accession>
<evidence type="ECO:0000256" key="1">
    <source>
        <dbReference type="ARBA" id="ARBA00023015"/>
    </source>
</evidence>
<dbReference type="SMART" id="SM00895">
    <property type="entry name" value="FCD"/>
    <property type="match status" value="1"/>
</dbReference>
<dbReference type="SMART" id="SM00345">
    <property type="entry name" value="HTH_GNTR"/>
    <property type="match status" value="1"/>
</dbReference>
<evidence type="ECO:0000313" key="6">
    <source>
        <dbReference type="Proteomes" id="UP001230145"/>
    </source>
</evidence>
<dbReference type="SUPFAM" id="SSF48008">
    <property type="entry name" value="GntR ligand-binding domain-like"/>
    <property type="match status" value="1"/>
</dbReference>
<dbReference type="PANTHER" id="PTHR43537:SF6">
    <property type="entry name" value="HTH-TYPE TRANSCRIPTIONAL REPRESSOR RSPR"/>
    <property type="match status" value="1"/>
</dbReference>
<dbReference type="InterPro" id="IPR000524">
    <property type="entry name" value="Tscrpt_reg_HTH_GntR"/>
</dbReference>
<feature type="domain" description="HTH gntR-type" evidence="4">
    <location>
        <begin position="5"/>
        <end position="72"/>
    </location>
</feature>
<dbReference type="RefSeq" id="WP_307635332.1">
    <property type="nucleotide sequence ID" value="NZ_JAUSQL010000001.1"/>
</dbReference>
<dbReference type="SUPFAM" id="SSF46785">
    <property type="entry name" value="Winged helix' DNA-binding domain"/>
    <property type="match status" value="1"/>
</dbReference>
<sequence>MASTQSVRQRVLDVVRSRIINLVYLPGMPISENDLAAQLGVSRTPVREAILRLAEEHLVDVVPRVGTYVSRVDMTRVRASQFAREAIECASLRQLSLPLSAEQVAQVEENLAAQERAVADGETDTFFLLDEQFHATLMRIAGHGAAWEIISETKVHLDRARIIGFKEVSPISFYYEQHRAIFDSVLAGDVDLATSRMQEHLRLVLADAAKAETFLPEFFKNEGDEAAPRIAALPNLFANLAKPDTPHSP</sequence>
<dbReference type="Gene3D" id="1.10.10.10">
    <property type="entry name" value="Winged helix-like DNA-binding domain superfamily/Winged helix DNA-binding domain"/>
    <property type="match status" value="1"/>
</dbReference>
<keyword evidence="2 5" id="KW-0238">DNA-binding</keyword>
<evidence type="ECO:0000256" key="2">
    <source>
        <dbReference type="ARBA" id="ARBA00023125"/>
    </source>
</evidence>
<keyword evidence="1" id="KW-0805">Transcription regulation</keyword>
<organism evidence="5 6">
    <name type="scientific">Trueperella abortisuis</name>
    <dbReference type="NCBI Taxonomy" id="445930"/>
    <lineage>
        <taxon>Bacteria</taxon>
        <taxon>Bacillati</taxon>
        <taxon>Actinomycetota</taxon>
        <taxon>Actinomycetes</taxon>
        <taxon>Actinomycetales</taxon>
        <taxon>Actinomycetaceae</taxon>
        <taxon>Trueperella</taxon>
    </lineage>
</organism>
<evidence type="ECO:0000313" key="5">
    <source>
        <dbReference type="EMBL" id="MDP9833347.1"/>
    </source>
</evidence>